<dbReference type="Proteomes" id="UP000321723">
    <property type="component" value="Unassembled WGS sequence"/>
</dbReference>
<dbReference type="RefSeq" id="WP_183835150.1">
    <property type="nucleotide sequence ID" value="NZ_BJVQ01000107.1"/>
</dbReference>
<evidence type="ECO:0000313" key="5">
    <source>
        <dbReference type="Proteomes" id="UP000564629"/>
    </source>
</evidence>
<feature type="domain" description="RES" evidence="1">
    <location>
        <begin position="38"/>
        <end position="188"/>
    </location>
</feature>
<evidence type="ECO:0000313" key="3">
    <source>
        <dbReference type="EMBL" id="MBB5474656.1"/>
    </source>
</evidence>
<evidence type="ECO:0000259" key="1">
    <source>
        <dbReference type="SMART" id="SM00953"/>
    </source>
</evidence>
<dbReference type="SMART" id="SM00953">
    <property type="entry name" value="RES"/>
    <property type="match status" value="1"/>
</dbReference>
<dbReference type="Pfam" id="PF08808">
    <property type="entry name" value="RES"/>
    <property type="match status" value="1"/>
</dbReference>
<evidence type="ECO:0000313" key="4">
    <source>
        <dbReference type="Proteomes" id="UP000321723"/>
    </source>
</evidence>
<gene>
    <name evidence="2" type="ORF">CHO01_38870</name>
    <name evidence="3" type="ORF">HNR08_003392</name>
</gene>
<comment type="caution">
    <text evidence="2">The sequence shown here is derived from an EMBL/GenBank/DDBJ whole genome shotgun (WGS) entry which is preliminary data.</text>
</comment>
<dbReference type="EMBL" id="JACHDN010000001">
    <property type="protein sequence ID" value="MBB5474656.1"/>
    <property type="molecule type" value="Genomic_DNA"/>
</dbReference>
<accession>A0A511FHP3</accession>
<name>A0A511FHP3_9CELL</name>
<dbReference type="AlphaFoldDB" id="A0A511FHP3"/>
<protein>
    <recommendedName>
        <fullName evidence="1">RES domain-containing protein</fullName>
    </recommendedName>
</protein>
<sequence length="217" mass="23714">MTNNLPPTAYAGTPQLLTLAAGTELHRIGQYRYGATAFNPGPSHRYYGGGRFDSTDDDRYGFMYAGLTMDVAVAERLLRDQVPGPSGAIALPQAALDGLHAYTVTLALELQLVDMTGRPGLSSVAQSPWLTTAEPRDYAQTRHWAHWIRTQCPVAAGYIWVSRREPAGRVVVLFDDRTPNPASALLTPDPSSFIRLDDESGRAWLRSVLARQNATVS</sequence>
<reference evidence="2 4" key="1">
    <citation type="submission" date="2019-07" db="EMBL/GenBank/DDBJ databases">
        <title>Whole genome shotgun sequence of Cellulomonas hominis NBRC 16055.</title>
        <authorList>
            <person name="Hosoyama A."/>
            <person name="Uohara A."/>
            <person name="Ohji S."/>
            <person name="Ichikawa N."/>
        </authorList>
    </citation>
    <scope>NUCLEOTIDE SEQUENCE [LARGE SCALE GENOMIC DNA]</scope>
    <source>
        <strain evidence="2 4">NBRC 16055</strain>
    </source>
</reference>
<organism evidence="2 4">
    <name type="scientific">Cellulomonas hominis</name>
    <dbReference type="NCBI Taxonomy" id="156981"/>
    <lineage>
        <taxon>Bacteria</taxon>
        <taxon>Bacillati</taxon>
        <taxon>Actinomycetota</taxon>
        <taxon>Actinomycetes</taxon>
        <taxon>Micrococcales</taxon>
        <taxon>Cellulomonadaceae</taxon>
        <taxon>Cellulomonas</taxon>
    </lineage>
</organism>
<evidence type="ECO:0000313" key="2">
    <source>
        <dbReference type="EMBL" id="GEL48771.1"/>
    </source>
</evidence>
<reference evidence="3 5" key="2">
    <citation type="submission" date="2020-08" db="EMBL/GenBank/DDBJ databases">
        <title>Sequencing the genomes of 1000 actinobacteria strains.</title>
        <authorList>
            <person name="Klenk H.-P."/>
        </authorList>
    </citation>
    <scope>NUCLEOTIDE SEQUENCE [LARGE SCALE GENOMIC DNA]</scope>
    <source>
        <strain evidence="3 5">DSM 9581</strain>
    </source>
</reference>
<dbReference type="InterPro" id="IPR014914">
    <property type="entry name" value="RES_dom"/>
</dbReference>
<proteinExistence type="predicted"/>
<dbReference type="EMBL" id="BJVQ01000107">
    <property type="protein sequence ID" value="GEL48771.1"/>
    <property type="molecule type" value="Genomic_DNA"/>
</dbReference>
<keyword evidence="4" id="KW-1185">Reference proteome</keyword>
<dbReference type="Proteomes" id="UP000564629">
    <property type="component" value="Unassembled WGS sequence"/>
</dbReference>